<organism evidence="1 2">
    <name type="scientific">Clostridium intestinale DSM 6191</name>
    <dbReference type="NCBI Taxonomy" id="1121320"/>
    <lineage>
        <taxon>Bacteria</taxon>
        <taxon>Bacillati</taxon>
        <taxon>Bacillota</taxon>
        <taxon>Clostridia</taxon>
        <taxon>Eubacteriales</taxon>
        <taxon>Clostridiaceae</taxon>
        <taxon>Clostridium</taxon>
    </lineage>
</organism>
<evidence type="ECO:0000313" key="1">
    <source>
        <dbReference type="EMBL" id="SHI78586.1"/>
    </source>
</evidence>
<dbReference type="AlphaFoldDB" id="A0A1M6DZD7"/>
<dbReference type="EMBL" id="FQXU01000020">
    <property type="protein sequence ID" value="SHI78586.1"/>
    <property type="molecule type" value="Genomic_DNA"/>
</dbReference>
<reference evidence="1 2" key="1">
    <citation type="submission" date="2016-11" db="EMBL/GenBank/DDBJ databases">
        <authorList>
            <person name="Jaros S."/>
            <person name="Januszkiewicz K."/>
            <person name="Wedrychowicz H."/>
        </authorList>
    </citation>
    <scope>NUCLEOTIDE SEQUENCE [LARGE SCALE GENOMIC DNA]</scope>
    <source>
        <strain evidence="1 2">DSM 6191</strain>
    </source>
</reference>
<accession>A0A1M6DZD7</accession>
<protein>
    <submittedName>
        <fullName evidence="1">Uncharacterized protein</fullName>
    </submittedName>
</protein>
<gene>
    <name evidence="1" type="ORF">SAMN02745941_04339</name>
</gene>
<dbReference type="RefSeq" id="WP_073022641.1">
    <property type="nucleotide sequence ID" value="NZ_FQXU01000020.1"/>
</dbReference>
<proteinExistence type="predicted"/>
<evidence type="ECO:0000313" key="2">
    <source>
        <dbReference type="Proteomes" id="UP000184241"/>
    </source>
</evidence>
<dbReference type="Proteomes" id="UP000184241">
    <property type="component" value="Unassembled WGS sequence"/>
</dbReference>
<sequence length="203" mass="23418">MYGDNVYGLFNYGKETTLTEDEINSNKPKLLEYLPHFLRGVLEFKEWDNVSGYEISKLNLDIKDIIAQCFIDTATWGLNLWEGQIGVSTDINKSYEERREIIKARLRGSGTVTKKMIKETAEAFSGGQVDIIEHTESYSFTVRFVGVKGIPKNMAAFIEMINTIKPAHLDYDIKYTYTVWNDIKSKAWSNLSNKTWNELKVYE</sequence>
<name>A0A1M6DZD7_9CLOT</name>
<dbReference type="Pfam" id="PF10076">
    <property type="entry name" value="Phage_Mu_Gp48"/>
    <property type="match status" value="1"/>
</dbReference>
<dbReference type="InterPro" id="IPR018755">
    <property type="entry name" value="Phage_Mu_Gp48"/>
</dbReference>